<dbReference type="Proteomes" id="UP001212602">
    <property type="component" value="Unassembled WGS sequence"/>
</dbReference>
<name>A0AAE3NGC2_9BURK</name>
<evidence type="ECO:0000256" key="1">
    <source>
        <dbReference type="ARBA" id="ARBA00004651"/>
    </source>
</evidence>
<sequence>MAASATASCPAAADEKRAAAVKAGRPARMANWRESAWWPWLKRVVVLGFLAFVAVLLVYQARTVEWAEVFSAMRAYPWAVLATAAAFAALSHLIYASFDLIGRHYTGHTLPAPTVMAVTFVSYAFNLNMGTIVGAIGMRVRLYTRLGLDAGTVTRIVGTSMLTNWLGYFLLAGLAFALWPPQLPEGWHLGTLALRALGAGMALLTLAYVAMCAFSRRREWQVRGQVIDLPGWRMALLQLLMSCSNWAVMGAALFVLLQGHVSYPLALNVLLIGAVAGLLSRVPAGLGVLESVVVALLMGTEGSPSRNALLAAVLCYRAVYYWIPLGVAALLYLGMEISARRLRARGA</sequence>
<feature type="transmembrane region" description="Helical" evidence="6">
    <location>
        <begin position="37"/>
        <end position="59"/>
    </location>
</feature>
<keyword evidence="4 6" id="KW-1133">Transmembrane helix</keyword>
<feature type="transmembrane region" description="Helical" evidence="6">
    <location>
        <begin position="75"/>
        <end position="95"/>
    </location>
</feature>
<dbReference type="GO" id="GO:0005886">
    <property type="term" value="C:plasma membrane"/>
    <property type="evidence" value="ECO:0007669"/>
    <property type="project" value="UniProtKB-SubCell"/>
</dbReference>
<evidence type="ECO:0000256" key="2">
    <source>
        <dbReference type="ARBA" id="ARBA00022475"/>
    </source>
</evidence>
<evidence type="ECO:0000256" key="6">
    <source>
        <dbReference type="SAM" id="Phobius"/>
    </source>
</evidence>
<dbReference type="PANTHER" id="PTHR39087:SF2">
    <property type="entry name" value="UPF0104 MEMBRANE PROTEIN MJ1595"/>
    <property type="match status" value="1"/>
</dbReference>
<evidence type="ECO:0000256" key="5">
    <source>
        <dbReference type="ARBA" id="ARBA00023136"/>
    </source>
</evidence>
<comment type="caution">
    <text evidence="7">The sequence shown here is derived from an EMBL/GenBank/DDBJ whole genome shotgun (WGS) entry which is preliminary data.</text>
</comment>
<dbReference type="EMBL" id="JAQIPB010000014">
    <property type="protein sequence ID" value="MDA7419159.1"/>
    <property type="molecule type" value="Genomic_DNA"/>
</dbReference>
<feature type="transmembrane region" description="Helical" evidence="6">
    <location>
        <begin position="235"/>
        <end position="257"/>
    </location>
</feature>
<evidence type="ECO:0000313" key="8">
    <source>
        <dbReference type="Proteomes" id="UP001212602"/>
    </source>
</evidence>
<keyword evidence="3 6" id="KW-0812">Transmembrane</keyword>
<evidence type="ECO:0000313" key="7">
    <source>
        <dbReference type="EMBL" id="MDA7419159.1"/>
    </source>
</evidence>
<organism evidence="7 8">
    <name type="scientific">Xenophilus arseniciresistens</name>
    <dbReference type="NCBI Taxonomy" id="1283306"/>
    <lineage>
        <taxon>Bacteria</taxon>
        <taxon>Pseudomonadati</taxon>
        <taxon>Pseudomonadota</taxon>
        <taxon>Betaproteobacteria</taxon>
        <taxon>Burkholderiales</taxon>
        <taxon>Comamonadaceae</taxon>
        <taxon>Xenophilus</taxon>
    </lineage>
</organism>
<feature type="transmembrane region" description="Helical" evidence="6">
    <location>
        <begin position="192"/>
        <end position="214"/>
    </location>
</feature>
<evidence type="ECO:0000256" key="4">
    <source>
        <dbReference type="ARBA" id="ARBA00022989"/>
    </source>
</evidence>
<dbReference type="InterPro" id="IPR022791">
    <property type="entry name" value="L-PG_synthase/AglD"/>
</dbReference>
<dbReference type="PANTHER" id="PTHR39087">
    <property type="entry name" value="UPF0104 MEMBRANE PROTEIN MJ1595"/>
    <property type="match status" value="1"/>
</dbReference>
<feature type="transmembrane region" description="Helical" evidence="6">
    <location>
        <begin position="156"/>
        <end position="180"/>
    </location>
</feature>
<dbReference type="AlphaFoldDB" id="A0AAE3NGC2"/>
<protein>
    <submittedName>
        <fullName evidence="7">YbhN family protein</fullName>
    </submittedName>
</protein>
<keyword evidence="5 6" id="KW-0472">Membrane</keyword>
<accession>A0AAE3NGC2</accession>
<reference evidence="7" key="1">
    <citation type="submission" date="2023-01" db="EMBL/GenBank/DDBJ databases">
        <title>Xenophilus mangrovi sp. nov., isolated from soil of Mangrove nature reserve.</title>
        <authorList>
            <person name="Xu S."/>
            <person name="Liu Z."/>
            <person name="Xu Y."/>
        </authorList>
    </citation>
    <scope>NUCLEOTIDE SEQUENCE</scope>
    <source>
        <strain evidence="7">YW8</strain>
    </source>
</reference>
<keyword evidence="2" id="KW-1003">Cell membrane</keyword>
<evidence type="ECO:0000256" key="3">
    <source>
        <dbReference type="ARBA" id="ARBA00022692"/>
    </source>
</evidence>
<keyword evidence="8" id="KW-1185">Reference proteome</keyword>
<dbReference type="RefSeq" id="WP_271430358.1">
    <property type="nucleotide sequence ID" value="NZ_JAQIPB010000014.1"/>
</dbReference>
<proteinExistence type="predicted"/>
<comment type="subcellular location">
    <subcellularLocation>
        <location evidence="1">Cell membrane</location>
        <topology evidence="1">Multi-pass membrane protein</topology>
    </subcellularLocation>
</comment>
<gene>
    <name evidence="7" type="ORF">PGB34_22530</name>
</gene>
<dbReference type="Pfam" id="PF03706">
    <property type="entry name" value="LPG_synthase_TM"/>
    <property type="match status" value="1"/>
</dbReference>
<feature type="transmembrane region" description="Helical" evidence="6">
    <location>
        <begin position="309"/>
        <end position="333"/>
    </location>
</feature>
<feature type="transmembrane region" description="Helical" evidence="6">
    <location>
        <begin position="115"/>
        <end position="136"/>
    </location>
</feature>